<protein>
    <submittedName>
        <fullName evidence="1">Uncharacterized protein</fullName>
    </submittedName>
</protein>
<dbReference type="RefSeq" id="XP_018231529.1">
    <property type="nucleotide sequence ID" value="XM_018372589.1"/>
</dbReference>
<dbReference type="AlphaFoldDB" id="A0A0W4ZWT2"/>
<proteinExistence type="predicted"/>
<reference evidence="2" key="1">
    <citation type="journal article" date="2016" name="Nat. Commun.">
        <title>Genome analysis of three Pneumocystis species reveals adaptation mechanisms to life exclusively in mammalian hosts.</title>
        <authorList>
            <person name="Ma L."/>
            <person name="Chen Z."/>
            <person name="Huang D.W."/>
            <person name="Kutty G."/>
            <person name="Ishihara M."/>
            <person name="Wang H."/>
            <person name="Abouelleil A."/>
            <person name="Bishop L."/>
            <person name="Davey E."/>
            <person name="Deng R."/>
            <person name="Deng X."/>
            <person name="Fan L."/>
            <person name="Fantoni G."/>
            <person name="Fitzgerald M."/>
            <person name="Gogineni E."/>
            <person name="Goldberg J.M."/>
            <person name="Handley G."/>
            <person name="Hu X."/>
            <person name="Huber C."/>
            <person name="Jiao X."/>
            <person name="Jones K."/>
            <person name="Levin J.Z."/>
            <person name="Liu Y."/>
            <person name="Macdonald P."/>
            <person name="Melnikov A."/>
            <person name="Raley C."/>
            <person name="Sassi M."/>
            <person name="Sherman B.T."/>
            <person name="Song X."/>
            <person name="Sykes S."/>
            <person name="Tran B."/>
            <person name="Walsh L."/>
            <person name="Xia Y."/>
            <person name="Yang J."/>
            <person name="Young S."/>
            <person name="Zeng Q."/>
            <person name="Zheng X."/>
            <person name="Stephens R."/>
            <person name="Nusbaum C."/>
            <person name="Birren B.W."/>
            <person name="Azadi P."/>
            <person name="Lempicki R.A."/>
            <person name="Cuomo C.A."/>
            <person name="Kovacs J.A."/>
        </authorList>
    </citation>
    <scope>NUCLEOTIDE SEQUENCE [LARGE SCALE GENOMIC DNA]</scope>
    <source>
        <strain evidence="2">RU7</strain>
    </source>
</reference>
<evidence type="ECO:0000313" key="2">
    <source>
        <dbReference type="Proteomes" id="UP000053447"/>
    </source>
</evidence>
<dbReference type="VEuPathDB" id="FungiDB:T551_00322"/>
<dbReference type="Proteomes" id="UP000053447">
    <property type="component" value="Unassembled WGS sequence"/>
</dbReference>
<organism evidence="1 2">
    <name type="scientific">Pneumocystis jirovecii (strain RU7)</name>
    <name type="common">Human pneumocystis pneumonia agent</name>
    <dbReference type="NCBI Taxonomy" id="1408657"/>
    <lineage>
        <taxon>Eukaryota</taxon>
        <taxon>Fungi</taxon>
        <taxon>Dikarya</taxon>
        <taxon>Ascomycota</taxon>
        <taxon>Taphrinomycotina</taxon>
        <taxon>Pneumocystomycetes</taxon>
        <taxon>Pneumocystaceae</taxon>
        <taxon>Pneumocystis</taxon>
    </lineage>
</organism>
<accession>A0A0W4ZWT2</accession>
<comment type="caution">
    <text evidence="1">The sequence shown here is derived from an EMBL/GenBank/DDBJ whole genome shotgun (WGS) entry which is preliminary data.</text>
</comment>
<dbReference type="GeneID" id="28938844"/>
<gene>
    <name evidence="1" type="ORF">T551_00322</name>
</gene>
<evidence type="ECO:0000313" key="1">
    <source>
        <dbReference type="EMBL" id="KTW32837.1"/>
    </source>
</evidence>
<sequence>MKMCKKMEKLHTLCVMVEKSWPNSGYFGSEPIIIEGILCLSEWNLKNSDLKANQIGLNGHRDVEDIDYMISATRITGDTRKSLFGKVDILVITREFLVLHYS</sequence>
<dbReference type="EMBL" id="LFWA01000001">
    <property type="protein sequence ID" value="KTW32837.1"/>
    <property type="molecule type" value="Genomic_DNA"/>
</dbReference>
<name>A0A0W4ZWT2_PNEJ7</name>
<keyword evidence="2" id="KW-1185">Reference proteome</keyword>